<feature type="domain" description="DUF11" evidence="2">
    <location>
        <begin position="287"/>
        <end position="404"/>
    </location>
</feature>
<feature type="compositionally biased region" description="Acidic residues" evidence="1">
    <location>
        <begin position="1035"/>
        <end position="1046"/>
    </location>
</feature>
<feature type="domain" description="DUF6923" evidence="3">
    <location>
        <begin position="44"/>
        <end position="282"/>
    </location>
</feature>
<sequence>MWGKLVGSLTLLTVTTGYAPEALAQFICDTTNYVSSGQIVNNQPTQTQLNRINTTQDNFLLDGQGTAQPEYNAIGFNSIDRFIYGINPNFAGAPVGDSPLNRTVYRVDSDGTATALGIPDGIPDTGFFFAGDVNPQGQYVVLSRGTAADPQGGNRLVTLDVLNSSPGNPPTILSNIELNVNGDANPPQFADIAFNPINGELFGFDTVNSQLARIDPISGNVDFFGIDELNIIAGALFFNSLGELFAYGDNGSFFQVDLETGDFTLRNDQAPVVSRFDGAACAVAPNLQKVVTPQTVAAGETVTYTYTLANRTAFPFTGLDVSDTLPQPPNLPDALTYVDGTLTIEGFQGGTPNAFGGTSTLEISGLDLLQNTTGTITVQVLVSPNTPPTEPGSNLDNQVTVTGVPEEFGGPDIPSDNPPSPQFPDPTPLQVTENPQIGVAKNATDLTNNGDGTFNVTYDLVVENLGNVELSNVQLIENLDDTFGAGNFTVSSVTSPNLTTNPNFNASGDTNLLAGTDTLAVAQVETLQLIVVVTPADLTQDFANQVEAVGTSPDGTTVNDLSDDGVDPDPNGNSIPNEPDEDTPTVVNFSENPVIGTAKNASSVINNGDGSFTITYDLVVENLGNVDLNNVQLTENLDETFGAGNFTLSSLTSPNLTTNPNFNASSDTNLLAGTDTLAIAQSETLQLVIVATPADISQNFNNQVEATGVSPGGTPVNDLSDDGFESDPNGNANPGDPDEDTPTVVNFSENPVIGVAKNAATITDNGDGSFTVTYDILVENLGDVNLNNLQLTENLDNTFGAGNFTVSSVASPNLAINPNFDASSDTNLLAGTDTLAVAQSETLQLIVVATPPQINQNFENQVQAAGTSPAGATVNDLSEDGFEPDPDNDNIPNEPEDNTPTVINFTENPVIGVAKNASAVTDNGDGSFTVTYDLVVENLGNVALSNVQLTENLDDTFGAGNFTVSSVTSPNLAINPNFNASSDTNLLAGTDTLAIAQSETLQFVVVVTPTDLSQDFTNQVEATGTSPAGATVNDLSDDGVDADPDGDGISNEPDDNTPTIINFTENPVIGVAKNATAIADNGDGSFTVTYDLVVENLGNVTLNNVQLTENLDETFGAGNFTVSTVTSPNLEINPNFDASSDTNLLAGTDTLVVAQRETLQLVVIATPAELNQSFNNQVEATALSQSGTPVNDLSNDGVEPDPDDNDNPNEPENNIPTVITLPPTQEARLRLVKRITNVTRNGVTVAGIDFNSFVDDPNDNNDNAPGWAQLPPVGVITVGPEASLQSGDQVEYTIYFLSDGQIALNNINFCDAIPEQTTFIRDSFAAGSGILLNQNAQEQSQSNLEDGDQGRFIEIMRPGNPPCPEVLPKGAVFVNLGNIPVTAGNNFGFVRFRTIID</sequence>
<organism evidence="4">
    <name type="scientific">Symploca sp. SIO1C4</name>
    <dbReference type="NCBI Taxonomy" id="2607765"/>
    <lineage>
        <taxon>Bacteria</taxon>
        <taxon>Bacillati</taxon>
        <taxon>Cyanobacteriota</taxon>
        <taxon>Cyanophyceae</taxon>
        <taxon>Coleofasciculales</taxon>
        <taxon>Coleofasciculaceae</taxon>
        <taxon>Symploca</taxon>
    </lineage>
</organism>
<accession>A0A6B3N5A3</accession>
<dbReference type="Pfam" id="PF21959">
    <property type="entry name" value="DUF6923"/>
    <property type="match status" value="1"/>
</dbReference>
<name>A0A6B3N5A3_9CYAN</name>
<feature type="region of interest" description="Disordered" evidence="1">
    <location>
        <begin position="705"/>
        <end position="743"/>
    </location>
</feature>
<feature type="compositionally biased region" description="Polar residues" evidence="1">
    <location>
        <begin position="1184"/>
        <end position="1194"/>
    </location>
</feature>
<dbReference type="Pfam" id="PF01345">
    <property type="entry name" value="DUF11"/>
    <property type="match status" value="1"/>
</dbReference>
<dbReference type="SUPFAM" id="SSF101898">
    <property type="entry name" value="NHL repeat"/>
    <property type="match status" value="1"/>
</dbReference>
<evidence type="ECO:0000259" key="3">
    <source>
        <dbReference type="Pfam" id="PF21959"/>
    </source>
</evidence>
<feature type="region of interest" description="Disordered" evidence="1">
    <location>
        <begin position="1023"/>
        <end position="1056"/>
    </location>
</feature>
<dbReference type="InterPro" id="IPR051172">
    <property type="entry name" value="Chlamydia_OmcB"/>
</dbReference>
<dbReference type="EMBL" id="JAAHFQ010000194">
    <property type="protein sequence ID" value="NER28289.1"/>
    <property type="molecule type" value="Genomic_DNA"/>
</dbReference>
<evidence type="ECO:0000256" key="1">
    <source>
        <dbReference type="SAM" id="MobiDB-lite"/>
    </source>
</evidence>
<feature type="compositionally biased region" description="Acidic residues" evidence="1">
    <location>
        <begin position="877"/>
        <end position="888"/>
    </location>
</feature>
<dbReference type="NCBIfam" id="TIGR01451">
    <property type="entry name" value="B_ant_repeat"/>
    <property type="match status" value="2"/>
</dbReference>
<feature type="compositionally biased region" description="Acidic residues" evidence="1">
    <location>
        <begin position="1198"/>
        <end position="1209"/>
    </location>
</feature>
<protein>
    <submittedName>
        <fullName evidence="4">DUF11 domain-containing protein</fullName>
    </submittedName>
</protein>
<feature type="region of interest" description="Disordered" evidence="1">
    <location>
        <begin position="1184"/>
        <end position="1218"/>
    </location>
</feature>
<reference evidence="4" key="1">
    <citation type="submission" date="2019-11" db="EMBL/GenBank/DDBJ databases">
        <title>Genomic insights into an expanded diversity of filamentous marine cyanobacteria reveals the extraordinary biosynthetic potential of Moorea and Okeania.</title>
        <authorList>
            <person name="Ferreira Leao T."/>
            <person name="Wang M."/>
            <person name="Moss N."/>
            <person name="Da Silva R."/>
            <person name="Sanders J."/>
            <person name="Nurk S."/>
            <person name="Gurevich A."/>
            <person name="Humphrey G."/>
            <person name="Reher R."/>
            <person name="Zhu Q."/>
            <person name="Belda-Ferre P."/>
            <person name="Glukhov E."/>
            <person name="Rex R."/>
            <person name="Dorrestein P.C."/>
            <person name="Knight R."/>
            <person name="Pevzner P."/>
            <person name="Gerwick W.H."/>
            <person name="Gerwick L."/>
        </authorList>
    </citation>
    <scope>NUCLEOTIDE SEQUENCE</scope>
    <source>
        <strain evidence="4">SIO1C4</strain>
    </source>
</reference>
<feature type="region of interest" description="Disordered" evidence="1">
    <location>
        <begin position="549"/>
        <end position="584"/>
    </location>
</feature>
<gene>
    <name evidence="4" type="ORF">F6J89_11805</name>
</gene>
<feature type="region of interest" description="Disordered" evidence="1">
    <location>
        <begin position="864"/>
        <end position="897"/>
    </location>
</feature>
<dbReference type="InterPro" id="IPR047589">
    <property type="entry name" value="DUF11_rpt"/>
</dbReference>
<dbReference type="InterPro" id="IPR001434">
    <property type="entry name" value="OmcB-like_DUF11"/>
</dbReference>
<evidence type="ECO:0000313" key="4">
    <source>
        <dbReference type="EMBL" id="NER28289.1"/>
    </source>
</evidence>
<dbReference type="PANTHER" id="PTHR34819">
    <property type="entry name" value="LARGE CYSTEINE-RICH PERIPLASMIC PROTEIN OMCB"/>
    <property type="match status" value="1"/>
</dbReference>
<dbReference type="InterPro" id="IPR054215">
    <property type="entry name" value="DUF6923"/>
</dbReference>
<evidence type="ECO:0000259" key="2">
    <source>
        <dbReference type="Pfam" id="PF01345"/>
    </source>
</evidence>
<proteinExistence type="predicted"/>
<comment type="caution">
    <text evidence="4">The sequence shown here is derived from an EMBL/GenBank/DDBJ whole genome shotgun (WGS) entry which is preliminary data.</text>
</comment>